<evidence type="ECO:0000313" key="11">
    <source>
        <dbReference type="Proteomes" id="UP001291999"/>
    </source>
</evidence>
<keyword evidence="11" id="KW-1185">Reference proteome</keyword>
<name>A0ABU5K9I2_9ACTN</name>
<dbReference type="PRINTS" id="PR00344">
    <property type="entry name" value="BCTRLSENSOR"/>
</dbReference>
<dbReference type="SMART" id="SM00387">
    <property type="entry name" value="HATPase_c"/>
    <property type="match status" value="1"/>
</dbReference>
<dbReference type="SUPFAM" id="SSF55781">
    <property type="entry name" value="GAF domain-like"/>
    <property type="match status" value="1"/>
</dbReference>
<comment type="subcellular location">
    <subcellularLocation>
        <location evidence="2">Cell membrane</location>
    </subcellularLocation>
</comment>
<sequence length="591" mass="63837">MSNDGGAYVRPRGQAWGNEAQRAVLHAIAEDVARRSRHRVAAIEVLRSDGNLEFVAIAGDDDARDQLLGRAAPLALDKIIAFGTHIGGWVHVPEERVDEETRAWMAQYGHTPDLPPSDVPDGWRAEDRLVRLLQNEDGDLRATLYLDEPLSGLRPTAEVVDAINAEVEVMYEAVVSIVERELYGEQVRMVTQARTAIQSIRPGLGVDDLLAEMADAMVAVMALDSVDVLLAGAGAPELEPHTASLEADMREVWLRGGHVVLEPALAWGVADDAIPTPEVMRRLMERRGLGSWLLVPIGMGEEYLGTMGLGRTVGGARWIDSEINAAAAVASDLAQVVLDARLMERERTLNAELRAISDYRRDMVNTLAHELRNPVSVLWTHIEMLGQLGMVFGPMRESMAAMDRATRRIEDMIEDLLALAAASDPTRATEPVPVDFSAMVDEVCDFMASTAERAGVELRTTVADGLVVTGEEKGLHRLVTNLLSNAVKYTGPGGSVTVTLAPDTQQGRDVVRLTCSDTGIGIDAAELAHVFTPFFRSASPDARRRPGTGLGLAITERVADRHDGTVEVESVLGAGTTFTVTLPLAGPVGVR</sequence>
<keyword evidence="4" id="KW-0597">Phosphoprotein</keyword>
<dbReference type="InterPro" id="IPR003661">
    <property type="entry name" value="HisK_dim/P_dom"/>
</dbReference>
<accession>A0ABU5K9I2</accession>
<evidence type="ECO:0000256" key="1">
    <source>
        <dbReference type="ARBA" id="ARBA00000085"/>
    </source>
</evidence>
<dbReference type="Gene3D" id="1.10.287.130">
    <property type="match status" value="1"/>
</dbReference>
<dbReference type="Gene3D" id="3.30.450.40">
    <property type="match status" value="1"/>
</dbReference>
<dbReference type="CDD" id="cd00082">
    <property type="entry name" value="HisKA"/>
    <property type="match status" value="1"/>
</dbReference>
<dbReference type="EC" id="2.7.13.3" evidence="3"/>
<dbReference type="SMART" id="SM00388">
    <property type="entry name" value="HisKA"/>
    <property type="match status" value="1"/>
</dbReference>
<proteinExistence type="predicted"/>
<keyword evidence="5" id="KW-0808">Transferase</keyword>
<dbReference type="Proteomes" id="UP001291999">
    <property type="component" value="Unassembled WGS sequence"/>
</dbReference>
<gene>
    <name evidence="10" type="ORF">SFC79_07270</name>
</gene>
<dbReference type="Pfam" id="PF00512">
    <property type="entry name" value="HisKA"/>
    <property type="match status" value="1"/>
</dbReference>
<dbReference type="Gene3D" id="3.30.565.10">
    <property type="entry name" value="Histidine kinase-like ATPase, C-terminal domain"/>
    <property type="match status" value="1"/>
</dbReference>
<dbReference type="InterPro" id="IPR005467">
    <property type="entry name" value="His_kinase_dom"/>
</dbReference>
<evidence type="ECO:0000259" key="9">
    <source>
        <dbReference type="PROSITE" id="PS50109"/>
    </source>
</evidence>
<dbReference type="GO" id="GO:0016301">
    <property type="term" value="F:kinase activity"/>
    <property type="evidence" value="ECO:0007669"/>
    <property type="project" value="UniProtKB-KW"/>
</dbReference>
<dbReference type="InterPro" id="IPR036097">
    <property type="entry name" value="HisK_dim/P_sf"/>
</dbReference>
<evidence type="ECO:0000256" key="6">
    <source>
        <dbReference type="ARBA" id="ARBA00022777"/>
    </source>
</evidence>
<evidence type="ECO:0000256" key="5">
    <source>
        <dbReference type="ARBA" id="ARBA00022679"/>
    </source>
</evidence>
<feature type="coiled-coil region" evidence="8">
    <location>
        <begin position="395"/>
        <end position="422"/>
    </location>
</feature>
<evidence type="ECO:0000313" key="10">
    <source>
        <dbReference type="EMBL" id="MDZ5661562.1"/>
    </source>
</evidence>
<reference evidence="10 11" key="1">
    <citation type="submission" date="2023-11" db="EMBL/GenBank/DDBJ databases">
        <title>Novel species in genus Nocardioides.</title>
        <authorList>
            <person name="Zhou H."/>
        </authorList>
    </citation>
    <scope>NUCLEOTIDE SEQUENCE [LARGE SCALE GENOMIC DNA]</scope>
    <source>
        <strain evidence="10 11">S-58</strain>
    </source>
</reference>
<evidence type="ECO:0000256" key="7">
    <source>
        <dbReference type="ARBA" id="ARBA00023012"/>
    </source>
</evidence>
<dbReference type="InterPro" id="IPR004358">
    <property type="entry name" value="Sig_transdc_His_kin-like_C"/>
</dbReference>
<comment type="catalytic activity">
    <reaction evidence="1">
        <text>ATP + protein L-histidine = ADP + protein N-phospho-L-histidine.</text>
        <dbReference type="EC" id="2.7.13.3"/>
    </reaction>
</comment>
<dbReference type="InterPro" id="IPR003594">
    <property type="entry name" value="HATPase_dom"/>
</dbReference>
<evidence type="ECO:0000256" key="3">
    <source>
        <dbReference type="ARBA" id="ARBA00012438"/>
    </source>
</evidence>
<dbReference type="EMBL" id="JAXQPW010000001">
    <property type="protein sequence ID" value="MDZ5661562.1"/>
    <property type="molecule type" value="Genomic_DNA"/>
</dbReference>
<evidence type="ECO:0000256" key="8">
    <source>
        <dbReference type="SAM" id="Coils"/>
    </source>
</evidence>
<dbReference type="Pfam" id="PF02518">
    <property type="entry name" value="HATPase_c"/>
    <property type="match status" value="1"/>
</dbReference>
<evidence type="ECO:0000256" key="4">
    <source>
        <dbReference type="ARBA" id="ARBA00022553"/>
    </source>
</evidence>
<dbReference type="RefSeq" id="WP_322423812.1">
    <property type="nucleotide sequence ID" value="NZ_CP141058.1"/>
</dbReference>
<feature type="domain" description="Histidine kinase" evidence="9">
    <location>
        <begin position="366"/>
        <end position="586"/>
    </location>
</feature>
<dbReference type="PROSITE" id="PS50109">
    <property type="entry name" value="HIS_KIN"/>
    <property type="match status" value="1"/>
</dbReference>
<dbReference type="SUPFAM" id="SSF47384">
    <property type="entry name" value="Homodimeric domain of signal transducing histidine kinase"/>
    <property type="match status" value="1"/>
</dbReference>
<keyword evidence="7" id="KW-0902">Two-component regulatory system</keyword>
<keyword evidence="6 10" id="KW-0418">Kinase</keyword>
<dbReference type="PANTHER" id="PTHR43711">
    <property type="entry name" value="TWO-COMPONENT HISTIDINE KINASE"/>
    <property type="match status" value="1"/>
</dbReference>
<dbReference type="InterPro" id="IPR050736">
    <property type="entry name" value="Sensor_HK_Regulatory"/>
</dbReference>
<comment type="caution">
    <text evidence="10">The sequence shown here is derived from an EMBL/GenBank/DDBJ whole genome shotgun (WGS) entry which is preliminary data.</text>
</comment>
<organism evidence="10 11">
    <name type="scientific">Nocardioides renjunii</name>
    <dbReference type="NCBI Taxonomy" id="3095075"/>
    <lineage>
        <taxon>Bacteria</taxon>
        <taxon>Bacillati</taxon>
        <taxon>Actinomycetota</taxon>
        <taxon>Actinomycetes</taxon>
        <taxon>Propionibacteriales</taxon>
        <taxon>Nocardioidaceae</taxon>
        <taxon>Nocardioides</taxon>
    </lineage>
</organism>
<protein>
    <recommendedName>
        <fullName evidence="3">histidine kinase</fullName>
        <ecNumber evidence="3">2.7.13.3</ecNumber>
    </recommendedName>
</protein>
<dbReference type="InterPro" id="IPR036890">
    <property type="entry name" value="HATPase_C_sf"/>
</dbReference>
<keyword evidence="8" id="KW-0175">Coiled coil</keyword>
<dbReference type="InterPro" id="IPR029016">
    <property type="entry name" value="GAF-like_dom_sf"/>
</dbReference>
<evidence type="ECO:0000256" key="2">
    <source>
        <dbReference type="ARBA" id="ARBA00004236"/>
    </source>
</evidence>
<dbReference type="SUPFAM" id="SSF55874">
    <property type="entry name" value="ATPase domain of HSP90 chaperone/DNA topoisomerase II/histidine kinase"/>
    <property type="match status" value="1"/>
</dbReference>
<dbReference type="PANTHER" id="PTHR43711:SF1">
    <property type="entry name" value="HISTIDINE KINASE 1"/>
    <property type="match status" value="1"/>
</dbReference>